<dbReference type="PANTHER" id="PTHR45786:SF74">
    <property type="entry name" value="ATP-DEPENDENT DNA HELICASE"/>
    <property type="match status" value="1"/>
</dbReference>
<organism evidence="1 2">
    <name type="scientific">Cephus cinctus</name>
    <name type="common">Wheat stem sawfly</name>
    <dbReference type="NCBI Taxonomy" id="211228"/>
    <lineage>
        <taxon>Eukaryota</taxon>
        <taxon>Metazoa</taxon>
        <taxon>Ecdysozoa</taxon>
        <taxon>Arthropoda</taxon>
        <taxon>Hexapoda</taxon>
        <taxon>Insecta</taxon>
        <taxon>Pterygota</taxon>
        <taxon>Neoptera</taxon>
        <taxon>Endopterygota</taxon>
        <taxon>Hymenoptera</taxon>
        <taxon>Cephoidea</taxon>
        <taxon>Cephidae</taxon>
        <taxon>Cephus</taxon>
    </lineage>
</organism>
<accession>A0AAJ7FFE4</accession>
<keyword evidence="1" id="KW-1185">Reference proteome</keyword>
<reference evidence="2" key="1">
    <citation type="submission" date="2025-08" db="UniProtKB">
        <authorList>
            <consortium name="RefSeq"/>
        </authorList>
    </citation>
    <scope>IDENTIFICATION</scope>
</reference>
<name>A0AAJ7FFE4_CEPCN</name>
<dbReference type="AlphaFoldDB" id="A0AAJ7FFE4"/>
<dbReference type="GeneID" id="107264866"/>
<evidence type="ECO:0000313" key="2">
    <source>
        <dbReference type="RefSeq" id="XP_015589093.1"/>
    </source>
</evidence>
<evidence type="ECO:0000313" key="1">
    <source>
        <dbReference type="Proteomes" id="UP000694920"/>
    </source>
</evidence>
<protein>
    <submittedName>
        <fullName evidence="2">Uncharacterized protein LOC107264866</fullName>
    </submittedName>
</protein>
<dbReference type="RefSeq" id="XP_015589093.1">
    <property type="nucleotide sequence ID" value="XM_015733607.2"/>
</dbReference>
<sequence length="165" mass="18065">MGKECPHCHALKFKRESAGICCASGKVQLPEIETPPEPLNGLLIGTDPDSNLFLKSIRTFNSCFQMTSFGATEIVHNTAASGQQYNSTFKMKGQVYHKLGSLLPMPNEPHKFLLIYFMGTHLGTPCFSHGQLYVACSRVGKPSSLFVLAKDGLPKTIVHLIALQN</sequence>
<proteinExistence type="predicted"/>
<dbReference type="Proteomes" id="UP000694920">
    <property type="component" value="Unplaced"/>
</dbReference>
<dbReference type="KEGG" id="ccin:107264866"/>
<gene>
    <name evidence="2" type="primary">LOC107264866</name>
</gene>
<dbReference type="PANTHER" id="PTHR45786">
    <property type="entry name" value="DNA BINDING PROTEIN-LIKE"/>
    <property type="match status" value="1"/>
</dbReference>